<dbReference type="Pfam" id="PF13087">
    <property type="entry name" value="AAA_12"/>
    <property type="match status" value="1"/>
</dbReference>
<evidence type="ECO:0000256" key="1">
    <source>
        <dbReference type="ARBA" id="ARBA00022741"/>
    </source>
</evidence>
<feature type="domain" description="DNA2/NAM7 helicase-like C-terminal" evidence="8">
    <location>
        <begin position="201"/>
        <end position="383"/>
    </location>
</feature>
<keyword evidence="3" id="KW-0347">Helicase</keyword>
<keyword evidence="5" id="KW-0175">Coiled coil</keyword>
<dbReference type="SUPFAM" id="SSF52540">
    <property type="entry name" value="P-loop containing nucleoside triphosphate hydrolases"/>
    <property type="match status" value="1"/>
</dbReference>
<dbReference type="AlphaFoldDB" id="A0AAU9IT91"/>
<evidence type="ECO:0000313" key="10">
    <source>
        <dbReference type="Proteomes" id="UP001162131"/>
    </source>
</evidence>
<dbReference type="Pfam" id="PF13086">
    <property type="entry name" value="AAA_11"/>
    <property type="match status" value="1"/>
</dbReference>
<dbReference type="InterPro" id="IPR041677">
    <property type="entry name" value="DNA2/NAM7_AAA_11"/>
</dbReference>
<evidence type="ECO:0000256" key="6">
    <source>
        <dbReference type="SAM" id="MobiDB-lite"/>
    </source>
</evidence>
<evidence type="ECO:0000313" key="9">
    <source>
        <dbReference type="EMBL" id="CAG9316358.1"/>
    </source>
</evidence>
<name>A0AAU9IT91_9CILI</name>
<dbReference type="InterPro" id="IPR045055">
    <property type="entry name" value="DNA2/NAM7-like"/>
</dbReference>
<keyword evidence="2" id="KW-0378">Hydrolase</keyword>
<evidence type="ECO:0000256" key="4">
    <source>
        <dbReference type="ARBA" id="ARBA00022840"/>
    </source>
</evidence>
<evidence type="ECO:0000259" key="7">
    <source>
        <dbReference type="Pfam" id="PF13086"/>
    </source>
</evidence>
<comment type="caution">
    <text evidence="9">The sequence shown here is derived from an EMBL/GenBank/DDBJ whole genome shotgun (WGS) entry which is preliminary data.</text>
</comment>
<dbReference type="Proteomes" id="UP001162131">
    <property type="component" value="Unassembled WGS sequence"/>
</dbReference>
<feature type="domain" description="DNA2/NAM7 helicase helicase" evidence="7">
    <location>
        <begin position="8"/>
        <end position="192"/>
    </location>
</feature>
<feature type="region of interest" description="Disordered" evidence="6">
    <location>
        <begin position="498"/>
        <end position="557"/>
    </location>
</feature>
<feature type="compositionally biased region" description="Gly residues" evidence="6">
    <location>
        <begin position="548"/>
        <end position="557"/>
    </location>
</feature>
<dbReference type="FunFam" id="3.40.50.300:FF:000326">
    <property type="entry name" value="P-loop containing nucleoside triphosphate hydrolase"/>
    <property type="match status" value="1"/>
</dbReference>
<dbReference type="Gene3D" id="3.40.50.300">
    <property type="entry name" value="P-loop containing nucleotide triphosphate hydrolases"/>
    <property type="match status" value="2"/>
</dbReference>
<dbReference type="InterPro" id="IPR027417">
    <property type="entry name" value="P-loop_NTPase"/>
</dbReference>
<organism evidence="9 10">
    <name type="scientific">Blepharisma stoltei</name>
    <dbReference type="NCBI Taxonomy" id="1481888"/>
    <lineage>
        <taxon>Eukaryota</taxon>
        <taxon>Sar</taxon>
        <taxon>Alveolata</taxon>
        <taxon>Ciliophora</taxon>
        <taxon>Postciliodesmatophora</taxon>
        <taxon>Heterotrichea</taxon>
        <taxon>Heterotrichida</taxon>
        <taxon>Blepharismidae</taxon>
        <taxon>Blepharisma</taxon>
    </lineage>
</organism>
<protein>
    <submittedName>
        <fullName evidence="9">Uncharacterized protein</fullName>
    </submittedName>
</protein>
<evidence type="ECO:0000256" key="3">
    <source>
        <dbReference type="ARBA" id="ARBA00022806"/>
    </source>
</evidence>
<dbReference type="GO" id="GO:0004386">
    <property type="term" value="F:helicase activity"/>
    <property type="evidence" value="ECO:0007669"/>
    <property type="project" value="UniProtKB-KW"/>
</dbReference>
<keyword evidence="4" id="KW-0067">ATP-binding</keyword>
<dbReference type="PANTHER" id="PTHR10887:SF495">
    <property type="entry name" value="HELICASE SENATAXIN ISOFORM X1-RELATED"/>
    <property type="match status" value="1"/>
</dbReference>
<dbReference type="InterPro" id="IPR047187">
    <property type="entry name" value="SF1_C_Upf1"/>
</dbReference>
<dbReference type="GO" id="GO:0005694">
    <property type="term" value="C:chromosome"/>
    <property type="evidence" value="ECO:0007669"/>
    <property type="project" value="UniProtKB-ARBA"/>
</dbReference>
<gene>
    <name evidence="9" type="ORF">BSTOLATCC_MIC15789</name>
</gene>
<evidence type="ECO:0000259" key="8">
    <source>
        <dbReference type="Pfam" id="PF13087"/>
    </source>
</evidence>
<reference evidence="9" key="1">
    <citation type="submission" date="2021-09" db="EMBL/GenBank/DDBJ databases">
        <authorList>
            <consortium name="AG Swart"/>
            <person name="Singh M."/>
            <person name="Singh A."/>
            <person name="Seah K."/>
            <person name="Emmerich C."/>
        </authorList>
    </citation>
    <scope>NUCLEOTIDE SEQUENCE</scope>
    <source>
        <strain evidence="9">ATCC30299</strain>
    </source>
</reference>
<keyword evidence="10" id="KW-1185">Reference proteome</keyword>
<dbReference type="GO" id="GO:0016787">
    <property type="term" value="F:hydrolase activity"/>
    <property type="evidence" value="ECO:0007669"/>
    <property type="project" value="UniProtKB-KW"/>
</dbReference>
<feature type="coiled-coil region" evidence="5">
    <location>
        <begin position="53"/>
        <end position="115"/>
    </location>
</feature>
<sequence length="557" mass="64348">MLRIGQKRLKNELGIVENVNTKEIPVSVKEISLNYLIEVAMEEEGLRDPTDEIKKLRIKLDRLSGERDQMTKKGNKNVEQYENLNRNIKLLLDELNQLYDEKNIYIERQKSLKKEYIDESDIIFCTASTAGSLDILAAFTADDNGISIRKFDYLIIDEACQSIELSILIPFLYDTSTAILFGDPKQLPATTFADASKTNLYNRSLFERMEDCKLEPLMLKTQYRMISELCEYPAMYFYDHKLKSDPSVDRRQMPPGIKNPGLWFFNLVNSTEIQASDGHSFYNECEANYIVYELLGERGSSIGIVTPYRAQAEYIKKLLGKRFGGSWRKRIEVDSVDGYQGREKDYIILSLVRSENIGFLSDRRRMNVAITRARFALSIVGNARCLRKNDDWDDFIDYCNDKRKLITIDYDPHWGNPGDGGYHYYSDFFERNNEEQKINTTIPQGYQNRIPDEKKSSNIEKVEAPKLGYKEVSIDANATRRRKEERKHIEEAKIPPKATNSNAIAINKQKEERKKAEEAKNITRVDKQASEKSNTLPKKAPKMANANIGGGFWNRRK</sequence>
<dbReference type="PANTHER" id="PTHR10887">
    <property type="entry name" value="DNA2/NAM7 HELICASE FAMILY"/>
    <property type="match status" value="1"/>
</dbReference>
<dbReference type="GO" id="GO:0005524">
    <property type="term" value="F:ATP binding"/>
    <property type="evidence" value="ECO:0007669"/>
    <property type="project" value="UniProtKB-KW"/>
</dbReference>
<accession>A0AAU9IT91</accession>
<dbReference type="EMBL" id="CAJZBQ010000015">
    <property type="protein sequence ID" value="CAG9316358.1"/>
    <property type="molecule type" value="Genomic_DNA"/>
</dbReference>
<dbReference type="CDD" id="cd18808">
    <property type="entry name" value="SF1_C_Upf1"/>
    <property type="match status" value="1"/>
</dbReference>
<feature type="compositionally biased region" description="Basic and acidic residues" evidence="6">
    <location>
        <begin position="508"/>
        <end position="530"/>
    </location>
</feature>
<evidence type="ECO:0000256" key="5">
    <source>
        <dbReference type="SAM" id="Coils"/>
    </source>
</evidence>
<proteinExistence type="predicted"/>
<dbReference type="InterPro" id="IPR041679">
    <property type="entry name" value="DNA2/NAM7-like_C"/>
</dbReference>
<keyword evidence="1" id="KW-0547">Nucleotide-binding</keyword>
<evidence type="ECO:0000256" key="2">
    <source>
        <dbReference type="ARBA" id="ARBA00022801"/>
    </source>
</evidence>